<feature type="transmembrane region" description="Helical" evidence="10">
    <location>
        <begin position="214"/>
        <end position="234"/>
    </location>
</feature>
<dbReference type="VEuPathDB" id="VectorBase:CQUJHB016526"/>
<dbReference type="OrthoDB" id="6765072at2759"/>
<dbReference type="Proteomes" id="UP000002320">
    <property type="component" value="Unassembled WGS sequence"/>
</dbReference>
<evidence type="ECO:0000256" key="2">
    <source>
        <dbReference type="ARBA" id="ARBA00022475"/>
    </source>
</evidence>
<dbReference type="InterPro" id="IPR004117">
    <property type="entry name" value="7tm6_olfct_rcpt"/>
</dbReference>
<reference evidence="12" key="2">
    <citation type="submission" date="2021-02" db="UniProtKB">
        <authorList>
            <consortium name="EnsemblMetazoa"/>
        </authorList>
    </citation>
    <scope>IDENTIFICATION</scope>
    <source>
        <strain evidence="12">JHB</strain>
    </source>
</reference>
<dbReference type="AlphaFoldDB" id="B0X044"/>
<proteinExistence type="inferred from homology"/>
<sequence>MEFAKRYFVRRRNLWSSEFKNPKALYESGCESVMSLAYVCGSEVLRPNYTRKNRRLALLFADFILYLVLSFWCTTVFWGRLNDVIFCFVTIGGAIQAFAKISSYTGKGLYDLHLRNLENFKNDRNYDEVQEIMMNVATICKLSVTVFKIIFSGMVGLVMFYSIGGSIMGEHYVLPFGYYFPFIDPDTLVGFVVNFSYQLTFIIYAYCGLQASDLVFLYLIMHAIGATETIIIYLRKLNHLISSNGASSCLDLLHDIIEKHIKLTEYSKDMNDLLKMGIFINFGSLVAQTVFSCFVLATAEEIWYTGLAIVVLSTVQLFTACLLGTLLSSKHDDIIWMLFP</sequence>
<evidence type="ECO:0000313" key="12">
    <source>
        <dbReference type="EnsemblMetazoa" id="CPIJ012950-PA"/>
    </source>
</evidence>
<accession>B0X044</accession>
<evidence type="ECO:0000256" key="10">
    <source>
        <dbReference type="RuleBase" id="RU351113"/>
    </source>
</evidence>
<evidence type="ECO:0000256" key="7">
    <source>
        <dbReference type="ARBA" id="ARBA00023136"/>
    </source>
</evidence>
<gene>
    <name evidence="12" type="primary">6045706</name>
    <name evidence="11" type="ORF">CpipJ_CPIJ012950</name>
</gene>
<dbReference type="HOGENOM" id="CLU_044523_1_0_1"/>
<keyword evidence="7 10" id="KW-0472">Membrane</keyword>
<keyword evidence="6 10" id="KW-1133">Transmembrane helix</keyword>
<keyword evidence="8 10" id="KW-0675">Receptor</keyword>
<dbReference type="KEGG" id="cqu:CpipJ_CPIJ012950"/>
<evidence type="ECO:0000256" key="8">
    <source>
        <dbReference type="ARBA" id="ARBA00023170"/>
    </source>
</evidence>
<keyword evidence="5 10" id="KW-0552">Olfaction</keyword>
<dbReference type="GO" id="GO:0005549">
    <property type="term" value="F:odorant binding"/>
    <property type="evidence" value="ECO:0007669"/>
    <property type="project" value="InterPro"/>
</dbReference>
<feature type="transmembrane region" description="Helical" evidence="10">
    <location>
        <begin position="278"/>
        <end position="297"/>
    </location>
</feature>
<feature type="transmembrane region" description="Helical" evidence="10">
    <location>
        <begin position="84"/>
        <end position="101"/>
    </location>
</feature>
<dbReference type="EMBL" id="DS232228">
    <property type="protein sequence ID" value="EDS37919.1"/>
    <property type="molecule type" value="Genomic_DNA"/>
</dbReference>
<dbReference type="eggNOG" id="ENOG502TM0Q">
    <property type="taxonomic scope" value="Eukaryota"/>
</dbReference>
<protein>
    <recommendedName>
        <fullName evidence="10">Odorant receptor</fullName>
    </recommendedName>
</protein>
<feature type="transmembrane region" description="Helical" evidence="10">
    <location>
        <begin position="303"/>
        <end position="327"/>
    </location>
</feature>
<dbReference type="PANTHER" id="PTHR21137">
    <property type="entry name" value="ODORANT RECEPTOR"/>
    <property type="match status" value="1"/>
</dbReference>
<dbReference type="GO" id="GO:0004984">
    <property type="term" value="F:olfactory receptor activity"/>
    <property type="evidence" value="ECO:0007669"/>
    <property type="project" value="InterPro"/>
</dbReference>
<evidence type="ECO:0000313" key="11">
    <source>
        <dbReference type="EMBL" id="EDS37919.1"/>
    </source>
</evidence>
<keyword evidence="3 10" id="KW-0716">Sensory transduction</keyword>
<comment type="subcellular location">
    <subcellularLocation>
        <location evidence="1 10">Cell membrane</location>
        <topology evidence="1 10">Multi-pass membrane protein</topology>
    </subcellularLocation>
</comment>
<dbReference type="Pfam" id="PF02949">
    <property type="entry name" value="7tm_6"/>
    <property type="match status" value="1"/>
</dbReference>
<comment type="similarity">
    <text evidence="10">Belongs to the insect chemoreceptor superfamily. Heteromeric odorant receptor channel (TC 1.A.69) family.</text>
</comment>
<dbReference type="VEuPathDB" id="VectorBase:CPIJ012950"/>
<evidence type="ECO:0000256" key="6">
    <source>
        <dbReference type="ARBA" id="ARBA00022989"/>
    </source>
</evidence>
<organism>
    <name type="scientific">Culex quinquefasciatus</name>
    <name type="common">Southern house mosquito</name>
    <name type="synonym">Culex pungens</name>
    <dbReference type="NCBI Taxonomy" id="7176"/>
    <lineage>
        <taxon>Eukaryota</taxon>
        <taxon>Metazoa</taxon>
        <taxon>Ecdysozoa</taxon>
        <taxon>Arthropoda</taxon>
        <taxon>Hexapoda</taxon>
        <taxon>Insecta</taxon>
        <taxon>Pterygota</taxon>
        <taxon>Neoptera</taxon>
        <taxon>Endopterygota</taxon>
        <taxon>Diptera</taxon>
        <taxon>Nematocera</taxon>
        <taxon>Culicoidea</taxon>
        <taxon>Culicidae</taxon>
        <taxon>Culicinae</taxon>
        <taxon>Culicini</taxon>
        <taxon>Culex</taxon>
        <taxon>Culex</taxon>
    </lineage>
</organism>
<evidence type="ECO:0000256" key="3">
    <source>
        <dbReference type="ARBA" id="ARBA00022606"/>
    </source>
</evidence>
<evidence type="ECO:0000256" key="1">
    <source>
        <dbReference type="ARBA" id="ARBA00004651"/>
    </source>
</evidence>
<dbReference type="GO" id="GO:0005886">
    <property type="term" value="C:plasma membrane"/>
    <property type="evidence" value="ECO:0007669"/>
    <property type="project" value="UniProtKB-SubCell"/>
</dbReference>
<reference evidence="11" key="1">
    <citation type="submission" date="2007-03" db="EMBL/GenBank/DDBJ databases">
        <title>Annotation of Culex pipiens quinquefasciatus.</title>
        <authorList>
            <consortium name="The Broad Institute Genome Sequencing Platform"/>
            <person name="Atkinson P.W."/>
            <person name="Hemingway J."/>
            <person name="Christensen B.M."/>
            <person name="Higgs S."/>
            <person name="Kodira C."/>
            <person name="Hannick L."/>
            <person name="Megy K."/>
            <person name="O'Leary S."/>
            <person name="Pearson M."/>
            <person name="Haas B.J."/>
            <person name="Mauceli E."/>
            <person name="Wortman J.R."/>
            <person name="Lee N.H."/>
            <person name="Guigo R."/>
            <person name="Stanke M."/>
            <person name="Alvarado L."/>
            <person name="Amedeo P."/>
            <person name="Antoine C.H."/>
            <person name="Arensburger P."/>
            <person name="Bidwell S.L."/>
            <person name="Crawford M."/>
            <person name="Camaro F."/>
            <person name="Devon K."/>
            <person name="Engels R."/>
            <person name="Hammond M."/>
            <person name="Howarth C."/>
            <person name="Koehrsen M."/>
            <person name="Lawson D."/>
            <person name="Montgomery P."/>
            <person name="Nene V."/>
            <person name="Nusbaum C."/>
            <person name="Puiu D."/>
            <person name="Romero-Severson J."/>
            <person name="Severson D.W."/>
            <person name="Shumway M."/>
            <person name="Sisk P."/>
            <person name="Stolte C."/>
            <person name="Zeng Q."/>
            <person name="Eisenstadt E."/>
            <person name="Fraser-Liggett C."/>
            <person name="Strausberg R."/>
            <person name="Galagan J."/>
            <person name="Birren B."/>
            <person name="Collins F.H."/>
        </authorList>
    </citation>
    <scope>NUCLEOTIDE SEQUENCE [LARGE SCALE GENOMIC DNA]</scope>
    <source>
        <strain evidence="11">JHB</strain>
    </source>
</reference>
<keyword evidence="13" id="KW-1185">Reference proteome</keyword>
<evidence type="ECO:0000256" key="5">
    <source>
        <dbReference type="ARBA" id="ARBA00022725"/>
    </source>
</evidence>
<keyword evidence="2" id="KW-1003">Cell membrane</keyword>
<evidence type="ECO:0000313" key="13">
    <source>
        <dbReference type="Proteomes" id="UP000002320"/>
    </source>
</evidence>
<keyword evidence="9 10" id="KW-0807">Transducer</keyword>
<evidence type="ECO:0000256" key="4">
    <source>
        <dbReference type="ARBA" id="ARBA00022692"/>
    </source>
</evidence>
<dbReference type="PANTHER" id="PTHR21137:SF35">
    <property type="entry name" value="ODORANT RECEPTOR 19A-RELATED"/>
    <property type="match status" value="1"/>
</dbReference>
<dbReference type="InParanoid" id="B0X044"/>
<feature type="transmembrane region" description="Helical" evidence="10">
    <location>
        <begin position="56"/>
        <end position="78"/>
    </location>
</feature>
<dbReference type="EnsemblMetazoa" id="CPIJ012950-RA">
    <property type="protein sequence ID" value="CPIJ012950-PA"/>
    <property type="gene ID" value="CPIJ012950"/>
</dbReference>
<feature type="transmembrane region" description="Helical" evidence="10">
    <location>
        <begin position="188"/>
        <end position="207"/>
    </location>
</feature>
<keyword evidence="4 10" id="KW-0812">Transmembrane</keyword>
<name>B0X044_CULQU</name>
<feature type="transmembrane region" description="Helical" evidence="10">
    <location>
        <begin position="149"/>
        <end position="168"/>
    </location>
</feature>
<dbReference type="GO" id="GO:0007165">
    <property type="term" value="P:signal transduction"/>
    <property type="evidence" value="ECO:0007669"/>
    <property type="project" value="UniProtKB-KW"/>
</dbReference>
<evidence type="ECO:0000256" key="9">
    <source>
        <dbReference type="ARBA" id="ARBA00023224"/>
    </source>
</evidence>